<dbReference type="Pfam" id="PF03899">
    <property type="entry name" value="ATP-synt_I"/>
    <property type="match status" value="1"/>
</dbReference>
<evidence type="ECO:0000256" key="1">
    <source>
        <dbReference type="ARBA" id="ARBA00004651"/>
    </source>
</evidence>
<sequence length="133" mass="14645">MNIFKPYSVKLLKRPVVYRVLVVQLLATFCATLVGVLLQPMIGLAVLLGGLICILAQAFYNYRALRSFGDLNTSNVIAATYNAMWGKWAIVLTLSLLIVILYKELNAAVLYTSLFSIHTLGALMLPVLVKRAA</sequence>
<reference evidence="7 8" key="1">
    <citation type="submission" date="2019-03" db="EMBL/GenBank/DDBJ databases">
        <title>Genomic Encyclopedia of Archaeal and Bacterial Type Strains, Phase II (KMG-II): from individual species to whole genera.</title>
        <authorList>
            <person name="Goeker M."/>
        </authorList>
    </citation>
    <scope>NUCLEOTIDE SEQUENCE [LARGE SCALE GENOMIC DNA]</scope>
    <source>
        <strain evidence="7 8">DSM 15388</strain>
    </source>
</reference>
<evidence type="ECO:0000256" key="5">
    <source>
        <dbReference type="ARBA" id="ARBA00023136"/>
    </source>
</evidence>
<dbReference type="GO" id="GO:0005886">
    <property type="term" value="C:plasma membrane"/>
    <property type="evidence" value="ECO:0007669"/>
    <property type="project" value="UniProtKB-SubCell"/>
</dbReference>
<name>A0A4V2UKE6_9GAMM</name>
<comment type="caution">
    <text evidence="7">The sequence shown here is derived from an EMBL/GenBank/DDBJ whole genome shotgun (WGS) entry which is preliminary data.</text>
</comment>
<dbReference type="Proteomes" id="UP000295793">
    <property type="component" value="Unassembled WGS sequence"/>
</dbReference>
<organism evidence="7 8">
    <name type="scientific">Reinekea marinisedimentorum</name>
    <dbReference type="NCBI Taxonomy" id="230495"/>
    <lineage>
        <taxon>Bacteria</taxon>
        <taxon>Pseudomonadati</taxon>
        <taxon>Pseudomonadota</taxon>
        <taxon>Gammaproteobacteria</taxon>
        <taxon>Oceanospirillales</taxon>
        <taxon>Saccharospirillaceae</taxon>
        <taxon>Reinekea</taxon>
    </lineage>
</organism>
<evidence type="ECO:0000313" key="7">
    <source>
        <dbReference type="EMBL" id="TCS44053.1"/>
    </source>
</evidence>
<protein>
    <submittedName>
        <fullName evidence="7">ATP synthase I subunit</fullName>
    </submittedName>
</protein>
<feature type="transmembrane region" description="Helical" evidence="6">
    <location>
        <begin position="16"/>
        <end position="38"/>
    </location>
</feature>
<accession>A0A4V2UKE6</accession>
<keyword evidence="8" id="KW-1185">Reference proteome</keyword>
<comment type="subcellular location">
    <subcellularLocation>
        <location evidence="1">Cell membrane</location>
        <topology evidence="1">Multi-pass membrane protein</topology>
    </subcellularLocation>
</comment>
<feature type="transmembrane region" description="Helical" evidence="6">
    <location>
        <begin position="108"/>
        <end position="129"/>
    </location>
</feature>
<keyword evidence="3 6" id="KW-0812">Transmembrane</keyword>
<dbReference type="AlphaFoldDB" id="A0A4V2UKE6"/>
<dbReference type="OrthoDB" id="6198320at2"/>
<evidence type="ECO:0000256" key="4">
    <source>
        <dbReference type="ARBA" id="ARBA00022989"/>
    </source>
</evidence>
<feature type="transmembrane region" description="Helical" evidence="6">
    <location>
        <begin position="83"/>
        <end position="102"/>
    </location>
</feature>
<dbReference type="EMBL" id="SLZR01000001">
    <property type="protein sequence ID" value="TCS44053.1"/>
    <property type="molecule type" value="Genomic_DNA"/>
</dbReference>
<gene>
    <name evidence="7" type="ORF">BCF53_101396</name>
</gene>
<dbReference type="InterPro" id="IPR005598">
    <property type="entry name" value="ATP_synth_I"/>
</dbReference>
<evidence type="ECO:0000313" key="8">
    <source>
        <dbReference type="Proteomes" id="UP000295793"/>
    </source>
</evidence>
<evidence type="ECO:0000256" key="6">
    <source>
        <dbReference type="SAM" id="Phobius"/>
    </source>
</evidence>
<keyword evidence="2" id="KW-1003">Cell membrane</keyword>
<evidence type="ECO:0000256" key="3">
    <source>
        <dbReference type="ARBA" id="ARBA00022692"/>
    </source>
</evidence>
<dbReference type="RefSeq" id="WP_132699331.1">
    <property type="nucleotide sequence ID" value="NZ_SLZR01000001.1"/>
</dbReference>
<keyword evidence="4 6" id="KW-1133">Transmembrane helix</keyword>
<evidence type="ECO:0000256" key="2">
    <source>
        <dbReference type="ARBA" id="ARBA00022475"/>
    </source>
</evidence>
<proteinExistence type="predicted"/>
<feature type="transmembrane region" description="Helical" evidence="6">
    <location>
        <begin position="44"/>
        <end position="62"/>
    </location>
</feature>
<keyword evidence="5 6" id="KW-0472">Membrane</keyword>